<dbReference type="AlphaFoldDB" id="A0A9X1SHW9"/>
<dbReference type="Proteomes" id="UP001139103">
    <property type="component" value="Unassembled WGS sequence"/>
</dbReference>
<dbReference type="PROSITE" id="PS51257">
    <property type="entry name" value="PROKAR_LIPOPROTEIN"/>
    <property type="match status" value="1"/>
</dbReference>
<keyword evidence="2" id="KW-1185">Reference proteome</keyword>
<sequence length="102" mass="11353">MHYLARVTLLIAMTLLMSGCGEHDESVQQPPVPPTEALRRDLQYIVEHKTVGSEIMTIQSSIEKLKETDPAKAEKLLAEYEKLDKSTGGQAAVQAKKMLEML</sequence>
<reference evidence="1" key="1">
    <citation type="submission" date="2021-11" db="EMBL/GenBank/DDBJ databases">
        <title>Genome sequence.</title>
        <authorList>
            <person name="Sun Q."/>
        </authorList>
    </citation>
    <scope>NUCLEOTIDE SEQUENCE</scope>
    <source>
        <strain evidence="1">JC732</strain>
    </source>
</reference>
<organism evidence="1 2">
    <name type="scientific">Blastopirellula sediminis</name>
    <dbReference type="NCBI Taxonomy" id="2894196"/>
    <lineage>
        <taxon>Bacteria</taxon>
        <taxon>Pseudomonadati</taxon>
        <taxon>Planctomycetota</taxon>
        <taxon>Planctomycetia</taxon>
        <taxon>Pirellulales</taxon>
        <taxon>Pirellulaceae</taxon>
        <taxon>Blastopirellula</taxon>
    </lineage>
</organism>
<name>A0A9X1SHW9_9BACT</name>
<protein>
    <submittedName>
        <fullName evidence="1">Uncharacterized protein</fullName>
    </submittedName>
</protein>
<comment type="caution">
    <text evidence="1">The sequence shown here is derived from an EMBL/GenBank/DDBJ whole genome shotgun (WGS) entry which is preliminary data.</text>
</comment>
<dbReference type="RefSeq" id="WP_230221838.1">
    <property type="nucleotide sequence ID" value="NZ_JAJKFT010000010.1"/>
</dbReference>
<proteinExistence type="predicted"/>
<gene>
    <name evidence="1" type="ORF">LOC68_19480</name>
</gene>
<dbReference type="EMBL" id="JAJKFT010000010">
    <property type="protein sequence ID" value="MCC9630582.1"/>
    <property type="molecule type" value="Genomic_DNA"/>
</dbReference>
<evidence type="ECO:0000313" key="1">
    <source>
        <dbReference type="EMBL" id="MCC9630582.1"/>
    </source>
</evidence>
<accession>A0A9X1SHW9</accession>
<evidence type="ECO:0000313" key="2">
    <source>
        <dbReference type="Proteomes" id="UP001139103"/>
    </source>
</evidence>